<keyword evidence="8" id="KW-1185">Reference proteome</keyword>
<dbReference type="Pfam" id="PF25018">
    <property type="entry name" value="HEAT_IPO9_c"/>
    <property type="match status" value="1"/>
</dbReference>
<dbReference type="Gene3D" id="1.25.10.10">
    <property type="entry name" value="Leucine-rich Repeat Variant"/>
    <property type="match status" value="1"/>
</dbReference>
<dbReference type="GO" id="GO:0031267">
    <property type="term" value="F:small GTPase binding"/>
    <property type="evidence" value="ECO:0007669"/>
    <property type="project" value="InterPro"/>
</dbReference>
<evidence type="ECO:0000313" key="8">
    <source>
        <dbReference type="Proteomes" id="UP000054549"/>
    </source>
</evidence>
<keyword evidence="4" id="KW-0539">Nucleus</keyword>
<evidence type="ECO:0000256" key="2">
    <source>
        <dbReference type="ARBA" id="ARBA00022448"/>
    </source>
</evidence>
<dbReference type="SMART" id="SM00913">
    <property type="entry name" value="IBN_N"/>
    <property type="match status" value="1"/>
</dbReference>
<comment type="subcellular location">
    <subcellularLocation>
        <location evidence="1">Nucleus</location>
    </subcellularLocation>
</comment>
<keyword evidence="3" id="KW-0653">Protein transport</keyword>
<dbReference type="Pfam" id="PF03810">
    <property type="entry name" value="IBN_N"/>
    <property type="match status" value="1"/>
</dbReference>
<dbReference type="InterPro" id="IPR011989">
    <property type="entry name" value="ARM-like"/>
</dbReference>
<proteinExistence type="predicted"/>
<dbReference type="PROSITE" id="PS50166">
    <property type="entry name" value="IMPORTIN_B_NT"/>
    <property type="match status" value="1"/>
</dbReference>
<dbReference type="STRING" id="946122.A0A0C2XP96"/>
<evidence type="ECO:0000313" key="7">
    <source>
        <dbReference type="EMBL" id="KIL71426.1"/>
    </source>
</evidence>
<dbReference type="Proteomes" id="UP000054549">
    <property type="component" value="Unassembled WGS sequence"/>
</dbReference>
<evidence type="ECO:0000256" key="4">
    <source>
        <dbReference type="ARBA" id="ARBA00023242"/>
    </source>
</evidence>
<dbReference type="SUPFAM" id="SSF48371">
    <property type="entry name" value="ARM repeat"/>
    <property type="match status" value="1"/>
</dbReference>
<dbReference type="EMBL" id="KN818222">
    <property type="protein sequence ID" value="KIL71426.1"/>
    <property type="molecule type" value="Genomic_DNA"/>
</dbReference>
<dbReference type="InParanoid" id="A0A0C2XP96"/>
<dbReference type="InterPro" id="IPR001494">
    <property type="entry name" value="Importin-beta_N"/>
</dbReference>
<feature type="compositionally biased region" description="Acidic residues" evidence="5">
    <location>
        <begin position="936"/>
        <end position="945"/>
    </location>
</feature>
<dbReference type="PANTHER" id="PTHR10997">
    <property type="entry name" value="IMPORTIN-7, 8, 11"/>
    <property type="match status" value="1"/>
</dbReference>
<feature type="domain" description="Importin N-terminal" evidence="6">
    <location>
        <begin position="25"/>
        <end position="106"/>
    </location>
</feature>
<evidence type="ECO:0000256" key="1">
    <source>
        <dbReference type="ARBA" id="ARBA00004123"/>
    </source>
</evidence>
<sequence>MAFAAEIAGCLAATLDSNPNTRITAELKLAEYFTKPGSGLALSQLILAQDVDLALRQISQRHSAIIILRKYVRERWSPYFSTFRGSPPPVEVKTQIRQAVFQGLSDHDRKIRSLCAHTLSSIANCDWPDEYSDLLSSLINLLSSDSPSSVHGAMQVFTEFIKSDLTEDQILPVLRQLLPVLLNILGSTESHSAPTRARTVSVFRQCVTALFMVKDQHPQSVQEVTATVLPVWLDAFKVLYNLDLQREVEGDNWDGLAIRIQVFKALDTIHTSFPRALTPYLPNYLASSLLHLQTLYPTFVHYFISSSNSAPHTSEDESIELPQLIVPIFDFVSAVVRGGKAKSWFQGNHFATLISAVFKFTQMTEEDEETWASNPNAFIAQEDDETQAYGVRVSGFDLLSNFFDRNPVQTSRLFQNAIEQIIHDSEADRKAGSQSWWRPLEAALASIGSQAEAVLDCMDDETDSGREKPIDIESLLVKVIPSLLGLSEYPFLQGQGFVFASRFSRLLPAQTAVQYLEAAIQVIENPDGKVPLKISAVKAVHNFCEEGEDSILSPYAVRMAKDLGPFLLATSEDTLLLVLETISSVITIDEAKWLDTELTNSLVAAILEVWNRNNKDPLFISILADILTSLASSPTHGVNETVVKQALPVLTTAMTSAKPEESWITSSAIDLIDSIVQGSTNRLAEGFFAHIAPGLFKCLGEAEDRDVLQNGIKCLTVIMRTDHNQVVVWHDDSGRSGLDYVLMVVAKALENQDESAGLVLGDLIIHLLRKVGEAVLPVLPQLLQSMVNRMTTAKTATFIQSLVIPFAFLINNQRDVVVSLLESTQIQDRTALDILINTWCENAETFQGFWSSRISTLGLSQLFVAERASLQNLKVKGDIIVKPETQNVIMTRSRTKKTPHEFTSVPFPVKALKLLVREIQSGGESATITARGGDAVDVESDDGDEDWTEEEKLNQGFKVDEFAFLSDMIGPKGVKFDDDDVPNILNDIDAEFADDPVYQMDMQSHLASFIKECAARNANHFASIVDQLSAEEMLVIRGVVQG</sequence>
<keyword evidence="2" id="KW-0813">Transport</keyword>
<dbReference type="AlphaFoldDB" id="A0A0C2XP96"/>
<dbReference type="OrthoDB" id="431626at2759"/>
<dbReference type="FunCoup" id="A0A0C2XP96">
    <property type="interactions" value="643"/>
</dbReference>
<accession>A0A0C2XP96</accession>
<dbReference type="InterPro" id="IPR056840">
    <property type="entry name" value="HEAT_IPO9_central"/>
</dbReference>
<gene>
    <name evidence="7" type="ORF">M378DRAFT_93937</name>
</gene>
<evidence type="ECO:0000256" key="3">
    <source>
        <dbReference type="ARBA" id="ARBA00022927"/>
    </source>
</evidence>
<name>A0A0C2XP96_AMAMK</name>
<organism evidence="7 8">
    <name type="scientific">Amanita muscaria (strain Koide BX008)</name>
    <dbReference type="NCBI Taxonomy" id="946122"/>
    <lineage>
        <taxon>Eukaryota</taxon>
        <taxon>Fungi</taxon>
        <taxon>Dikarya</taxon>
        <taxon>Basidiomycota</taxon>
        <taxon>Agaricomycotina</taxon>
        <taxon>Agaricomycetes</taxon>
        <taxon>Agaricomycetidae</taxon>
        <taxon>Agaricales</taxon>
        <taxon>Pluteineae</taxon>
        <taxon>Amanitaceae</taxon>
        <taxon>Amanita</taxon>
    </lineage>
</organism>
<protein>
    <recommendedName>
        <fullName evidence="6">Importin N-terminal domain-containing protein</fullName>
    </recommendedName>
</protein>
<dbReference type="GO" id="GO:0006606">
    <property type="term" value="P:protein import into nucleus"/>
    <property type="evidence" value="ECO:0007669"/>
    <property type="project" value="TreeGrafter"/>
</dbReference>
<dbReference type="HOGENOM" id="CLU_008920_1_1_1"/>
<evidence type="ECO:0000256" key="5">
    <source>
        <dbReference type="SAM" id="MobiDB-lite"/>
    </source>
</evidence>
<dbReference type="PANTHER" id="PTHR10997:SF9">
    <property type="entry name" value="IMPORTIN-9"/>
    <property type="match status" value="1"/>
</dbReference>
<feature type="region of interest" description="Disordered" evidence="5">
    <location>
        <begin position="926"/>
        <end position="945"/>
    </location>
</feature>
<reference evidence="7 8" key="1">
    <citation type="submission" date="2014-04" db="EMBL/GenBank/DDBJ databases">
        <title>Evolutionary Origins and Diversification of the Mycorrhizal Mutualists.</title>
        <authorList>
            <consortium name="DOE Joint Genome Institute"/>
            <consortium name="Mycorrhizal Genomics Consortium"/>
            <person name="Kohler A."/>
            <person name="Kuo A."/>
            <person name="Nagy L.G."/>
            <person name="Floudas D."/>
            <person name="Copeland A."/>
            <person name="Barry K.W."/>
            <person name="Cichocki N."/>
            <person name="Veneault-Fourrey C."/>
            <person name="LaButti K."/>
            <person name="Lindquist E.A."/>
            <person name="Lipzen A."/>
            <person name="Lundell T."/>
            <person name="Morin E."/>
            <person name="Murat C."/>
            <person name="Riley R."/>
            <person name="Ohm R."/>
            <person name="Sun H."/>
            <person name="Tunlid A."/>
            <person name="Henrissat B."/>
            <person name="Grigoriev I.V."/>
            <person name="Hibbett D.S."/>
            <person name="Martin F."/>
        </authorList>
    </citation>
    <scope>NUCLEOTIDE SEQUENCE [LARGE SCALE GENOMIC DNA]</scope>
    <source>
        <strain evidence="7 8">Koide BX008</strain>
    </source>
</reference>
<dbReference type="GO" id="GO:0005829">
    <property type="term" value="C:cytosol"/>
    <property type="evidence" value="ECO:0007669"/>
    <property type="project" value="TreeGrafter"/>
</dbReference>
<dbReference type="InterPro" id="IPR016024">
    <property type="entry name" value="ARM-type_fold"/>
</dbReference>
<dbReference type="GO" id="GO:0005635">
    <property type="term" value="C:nuclear envelope"/>
    <property type="evidence" value="ECO:0007669"/>
    <property type="project" value="TreeGrafter"/>
</dbReference>
<evidence type="ECO:0000259" key="6">
    <source>
        <dbReference type="PROSITE" id="PS50166"/>
    </source>
</evidence>